<feature type="region of interest" description="Disordered" evidence="1">
    <location>
        <begin position="1"/>
        <end position="46"/>
    </location>
</feature>
<feature type="region of interest" description="Disordered" evidence="1">
    <location>
        <begin position="252"/>
        <end position="280"/>
    </location>
</feature>
<sequence length="623" mass="71035">MAEEPLEEPENNQEVGIPEKRKRRAPRNPREYEEDHTKLSKKGEKKQWGVACEPEAKLLPEAKAGGVLSVLLQASGRDQSPSRNRAKFLAALELLNHIKEGNINLKKARNVYELWMKKIGPLKNWSERHRSAVQVEFILFCLQNGNMEHAHQAALWSGKCTYRPVYKSVSVLLTLFLAPTLLISLMQERGFCNDPVSNLVVGMVFYQLWYSGIPKELQLTELDSSGTCLQLNTSMGGIFVSINNSVENDGLESVGAESPLRGDSNSSIANNKEAYEDKGNQLKIEPMEIDEKLGEDISRPTVEPQGFLMNSTKVSEQRDYSLSTYSDDQPHPSIFYTQGLPPWLLPLKLPHSQETLEDTMHVHSKLRNDFYINAVNCFRVALYSSPPVIEAFHPLIQMLLLGDQVTEALSEVEKMTQFSDSIVQLRLKAGLVEHFDGENYVKLFTCLEESLKKDPTCSDTLAKLLLLHQRGEYNTENMVEMIALHLDATYGTCDTWKELACCFLKLSQCEEDRISVCDDGSQEIMGLYEKIPEIFTKSGSVESWRFRFRWWLRRHFHNNILKSDKTSGDLQLLTYKAAAASHIYGRDFRYVATTIEHLEKVADMEMYAFLQTHVLNSVRFYIQ</sequence>
<evidence type="ECO:0000313" key="2">
    <source>
        <dbReference type="EMBL" id="KZV38271.1"/>
    </source>
</evidence>
<proteinExistence type="predicted"/>
<dbReference type="PANTHER" id="PTHR36720:SF1">
    <property type="entry name" value="TAF RNA POLYMERASE I SUBUNIT A"/>
    <property type="match status" value="1"/>
</dbReference>
<dbReference type="Proteomes" id="UP000250235">
    <property type="component" value="Unassembled WGS sequence"/>
</dbReference>
<feature type="compositionally biased region" description="Acidic residues" evidence="1">
    <location>
        <begin position="1"/>
        <end position="11"/>
    </location>
</feature>
<gene>
    <name evidence="2" type="ORF">F511_36506</name>
</gene>
<feature type="compositionally biased region" description="Basic and acidic residues" evidence="1">
    <location>
        <begin position="28"/>
        <end position="46"/>
    </location>
</feature>
<keyword evidence="3" id="KW-1185">Reference proteome</keyword>
<dbReference type="GO" id="GO:0000120">
    <property type="term" value="C:RNA polymerase I transcription regulator complex"/>
    <property type="evidence" value="ECO:0007669"/>
    <property type="project" value="InterPro"/>
</dbReference>
<dbReference type="EMBL" id="KV001989">
    <property type="protein sequence ID" value="KZV38271.1"/>
    <property type="molecule type" value="Genomic_DNA"/>
</dbReference>
<dbReference type="InterPro" id="IPR039495">
    <property type="entry name" value="TAF1A"/>
</dbReference>
<dbReference type="GO" id="GO:0006360">
    <property type="term" value="P:transcription by RNA polymerase I"/>
    <property type="evidence" value="ECO:0007669"/>
    <property type="project" value="InterPro"/>
</dbReference>
<name>A0A2Z7BUN1_9LAMI</name>
<evidence type="ECO:0000313" key="3">
    <source>
        <dbReference type="Proteomes" id="UP000250235"/>
    </source>
</evidence>
<dbReference type="OrthoDB" id="1899337at2759"/>
<evidence type="ECO:0000256" key="1">
    <source>
        <dbReference type="SAM" id="MobiDB-lite"/>
    </source>
</evidence>
<protein>
    <submittedName>
        <fullName evidence="2">Uncharacterized protein</fullName>
    </submittedName>
</protein>
<organism evidence="2 3">
    <name type="scientific">Dorcoceras hygrometricum</name>
    <dbReference type="NCBI Taxonomy" id="472368"/>
    <lineage>
        <taxon>Eukaryota</taxon>
        <taxon>Viridiplantae</taxon>
        <taxon>Streptophyta</taxon>
        <taxon>Embryophyta</taxon>
        <taxon>Tracheophyta</taxon>
        <taxon>Spermatophyta</taxon>
        <taxon>Magnoliopsida</taxon>
        <taxon>eudicotyledons</taxon>
        <taxon>Gunneridae</taxon>
        <taxon>Pentapetalae</taxon>
        <taxon>asterids</taxon>
        <taxon>lamiids</taxon>
        <taxon>Lamiales</taxon>
        <taxon>Gesneriaceae</taxon>
        <taxon>Didymocarpoideae</taxon>
        <taxon>Trichosporeae</taxon>
        <taxon>Loxocarpinae</taxon>
        <taxon>Dorcoceras</taxon>
    </lineage>
</organism>
<accession>A0A2Z7BUN1</accession>
<dbReference type="Pfam" id="PF14929">
    <property type="entry name" value="TAF1_subA"/>
    <property type="match status" value="1"/>
</dbReference>
<reference evidence="2 3" key="1">
    <citation type="journal article" date="2015" name="Proc. Natl. Acad. Sci. U.S.A.">
        <title>The resurrection genome of Boea hygrometrica: A blueprint for survival of dehydration.</title>
        <authorList>
            <person name="Xiao L."/>
            <person name="Yang G."/>
            <person name="Zhang L."/>
            <person name="Yang X."/>
            <person name="Zhao S."/>
            <person name="Ji Z."/>
            <person name="Zhou Q."/>
            <person name="Hu M."/>
            <person name="Wang Y."/>
            <person name="Chen M."/>
            <person name="Xu Y."/>
            <person name="Jin H."/>
            <person name="Xiao X."/>
            <person name="Hu G."/>
            <person name="Bao F."/>
            <person name="Hu Y."/>
            <person name="Wan P."/>
            <person name="Li L."/>
            <person name="Deng X."/>
            <person name="Kuang T."/>
            <person name="Xiang C."/>
            <person name="Zhu J.K."/>
            <person name="Oliver M.J."/>
            <person name="He Y."/>
        </authorList>
    </citation>
    <scope>NUCLEOTIDE SEQUENCE [LARGE SCALE GENOMIC DNA]</scope>
    <source>
        <strain evidence="3">cv. XS01</strain>
    </source>
</reference>
<dbReference type="PANTHER" id="PTHR36720">
    <property type="entry name" value="TAF RNA POLYMERASE I SUBUNIT A"/>
    <property type="match status" value="1"/>
</dbReference>
<dbReference type="AlphaFoldDB" id="A0A2Z7BUN1"/>